<evidence type="ECO:0000256" key="4">
    <source>
        <dbReference type="ARBA" id="ARBA00022741"/>
    </source>
</evidence>
<dbReference type="NCBIfam" id="TIGR00390">
    <property type="entry name" value="hslU"/>
    <property type="match status" value="1"/>
</dbReference>
<keyword evidence="4 7" id="KW-0547">Nucleotide-binding</keyword>
<dbReference type="Proteomes" id="UP001301326">
    <property type="component" value="Chromosome"/>
</dbReference>
<keyword evidence="5 7" id="KW-0067">ATP-binding</keyword>
<dbReference type="GO" id="GO:0009376">
    <property type="term" value="C:HslUV protease complex"/>
    <property type="evidence" value="ECO:0007669"/>
    <property type="project" value="UniProtKB-UniRule"/>
</dbReference>
<dbReference type="Gene3D" id="1.10.8.10">
    <property type="entry name" value="DNA helicase RuvA subunit, C-terminal domain"/>
    <property type="match status" value="1"/>
</dbReference>
<dbReference type="GO" id="GO:0008233">
    <property type="term" value="F:peptidase activity"/>
    <property type="evidence" value="ECO:0007669"/>
    <property type="project" value="UniProtKB-KW"/>
</dbReference>
<evidence type="ECO:0000256" key="5">
    <source>
        <dbReference type="ARBA" id="ARBA00022840"/>
    </source>
</evidence>
<evidence type="ECO:0000259" key="9">
    <source>
        <dbReference type="SMART" id="SM00382"/>
    </source>
</evidence>
<dbReference type="GO" id="GO:0043335">
    <property type="term" value="P:protein unfolding"/>
    <property type="evidence" value="ECO:0007669"/>
    <property type="project" value="UniProtKB-UniRule"/>
</dbReference>
<dbReference type="PANTHER" id="PTHR48102:SF3">
    <property type="entry name" value="ATP-DEPENDENT PROTEASE ATPASE SUBUNIT HSLU"/>
    <property type="match status" value="1"/>
</dbReference>
<dbReference type="Gene3D" id="1.10.8.60">
    <property type="match status" value="1"/>
</dbReference>
<dbReference type="SMART" id="SM01086">
    <property type="entry name" value="ClpB_D2-small"/>
    <property type="match status" value="1"/>
</dbReference>
<sequence>MSVGTMTPREIVQELDKHVIGQDKAKRSVAIALRNRWRRQQLDDTLRPEVTPKNILMIGPTGVGKTEIARRLAKLANAPFIKVEATKFTEVGYVGKEVDSIIRDLADMAMKMMREQEVEKVKYRATEAAEERILDILLPAPRKETPVNEWLSTGDDEPAKPVREDNATRQKFRKKLREGDLDDKEIELDVAVGGASVEIMTPPGMEEMASQLQSMFQNLNQSKKRKRKMKIKDALKVLIEEEAHKMVNEEELKQRALFAVEQTGIVFLDEIDKVARSGQTSGADVSREGVQRDLLPLIEGCTVNTKYGMVKTDHILFIASGAFHVAKPSDLIPELQGRLPIRVEMDALSANDFERILTEPNASLTEQYQGLLATEGVKLTFAPDAIRRIAEIAFEVNERTENIGARRLHTVVERLLENVLFEAPDCDDQMTVDAAYVNQILGELVKDEDLSRYIL</sequence>
<dbReference type="GO" id="GO:0016887">
    <property type="term" value="F:ATP hydrolysis activity"/>
    <property type="evidence" value="ECO:0007669"/>
    <property type="project" value="InterPro"/>
</dbReference>
<keyword evidence="3 7" id="KW-0963">Cytoplasm</keyword>
<dbReference type="InterPro" id="IPR027417">
    <property type="entry name" value="P-loop_NTPase"/>
</dbReference>
<keyword evidence="11" id="KW-0645">Protease</keyword>
<evidence type="ECO:0000313" key="11">
    <source>
        <dbReference type="EMBL" id="WGZ94331.1"/>
    </source>
</evidence>
<keyword evidence="6 7" id="KW-0143">Chaperone</keyword>
<comment type="subcellular location">
    <subcellularLocation>
        <location evidence="1 7">Cytoplasm</location>
    </subcellularLocation>
</comment>
<evidence type="ECO:0000256" key="2">
    <source>
        <dbReference type="ARBA" id="ARBA00009771"/>
    </source>
</evidence>
<dbReference type="InterPro" id="IPR003593">
    <property type="entry name" value="AAA+_ATPase"/>
</dbReference>
<evidence type="ECO:0000256" key="8">
    <source>
        <dbReference type="SAM" id="MobiDB-lite"/>
    </source>
</evidence>
<accession>A0AA95HGF5</accession>
<dbReference type="GO" id="GO:0005524">
    <property type="term" value="F:ATP binding"/>
    <property type="evidence" value="ECO:0007669"/>
    <property type="project" value="UniProtKB-UniRule"/>
</dbReference>
<comment type="subunit">
    <text evidence="7">A double ring-shaped homohexamer of HslV is capped on each side by a ring-shaped HslU homohexamer. The assembly of the HslU/HslV complex is dependent on binding of ATP.</text>
</comment>
<dbReference type="InterPro" id="IPR019489">
    <property type="entry name" value="Clp_ATPase_C"/>
</dbReference>
<dbReference type="SUPFAM" id="SSF52540">
    <property type="entry name" value="P-loop containing nucleoside triphosphate hydrolases"/>
    <property type="match status" value="1"/>
</dbReference>
<protein>
    <recommendedName>
        <fullName evidence="7">ATP-dependent protease ATPase subunit HslU</fullName>
    </recommendedName>
    <alternativeName>
        <fullName evidence="7">Unfoldase HslU</fullName>
    </alternativeName>
</protein>
<evidence type="ECO:0000256" key="6">
    <source>
        <dbReference type="ARBA" id="ARBA00023186"/>
    </source>
</evidence>
<dbReference type="FunFam" id="3.40.50.300:FF:000220">
    <property type="entry name" value="ATP-dependent protease ATPase subunit HslU"/>
    <property type="match status" value="1"/>
</dbReference>
<dbReference type="InterPro" id="IPR003959">
    <property type="entry name" value="ATPase_AAA_core"/>
</dbReference>
<dbReference type="FunFam" id="3.40.50.300:FF:000213">
    <property type="entry name" value="ATP-dependent protease ATPase subunit HslU"/>
    <property type="match status" value="1"/>
</dbReference>
<feature type="region of interest" description="Disordered" evidence="8">
    <location>
        <begin position="147"/>
        <end position="167"/>
    </location>
</feature>
<dbReference type="Pfam" id="PF00004">
    <property type="entry name" value="AAA"/>
    <property type="match status" value="1"/>
</dbReference>
<evidence type="ECO:0000259" key="10">
    <source>
        <dbReference type="SMART" id="SM01086"/>
    </source>
</evidence>
<dbReference type="FunFam" id="1.10.8.10:FF:000028">
    <property type="entry name" value="ATP-dependent protease ATPase subunit HslU"/>
    <property type="match status" value="1"/>
</dbReference>
<dbReference type="InterPro" id="IPR004491">
    <property type="entry name" value="HslU"/>
</dbReference>
<gene>
    <name evidence="7 11" type="primary">hslU</name>
    <name evidence="11" type="ORF">QJT81_21555</name>
</gene>
<dbReference type="Gene3D" id="3.40.50.300">
    <property type="entry name" value="P-loop containing nucleotide triphosphate hydrolases"/>
    <property type="match status" value="2"/>
</dbReference>
<dbReference type="AlphaFoldDB" id="A0AA95HGF5"/>
<proteinExistence type="inferred from homology"/>
<dbReference type="KEGG" id="tput:QJT81_21555"/>
<feature type="compositionally biased region" description="Basic and acidic residues" evidence="8">
    <location>
        <begin position="157"/>
        <end position="167"/>
    </location>
</feature>
<feature type="binding site" evidence="7">
    <location>
        <position position="406"/>
    </location>
    <ligand>
        <name>ATP</name>
        <dbReference type="ChEBI" id="CHEBI:30616"/>
    </ligand>
</feature>
<feature type="domain" description="Clp ATPase C-terminal" evidence="10">
    <location>
        <begin position="348"/>
        <end position="446"/>
    </location>
</feature>
<keyword evidence="11" id="KW-0378">Hydrolase</keyword>
<dbReference type="CDD" id="cd19498">
    <property type="entry name" value="RecA-like_HslU"/>
    <property type="match status" value="1"/>
</dbReference>
<dbReference type="EMBL" id="CP124756">
    <property type="protein sequence ID" value="WGZ94331.1"/>
    <property type="molecule type" value="Genomic_DNA"/>
</dbReference>
<name>A0AA95HGF5_9GAMM</name>
<dbReference type="InterPro" id="IPR050052">
    <property type="entry name" value="ATP-dep_Clp_protease_ClpX"/>
</dbReference>
<feature type="binding site" evidence="7">
    <location>
        <begin position="62"/>
        <end position="67"/>
    </location>
    <ligand>
        <name>ATP</name>
        <dbReference type="ChEBI" id="CHEBI:30616"/>
    </ligand>
</feature>
<feature type="binding site" evidence="7">
    <location>
        <position position="269"/>
    </location>
    <ligand>
        <name>ATP</name>
        <dbReference type="ChEBI" id="CHEBI:30616"/>
    </ligand>
</feature>
<dbReference type="NCBIfam" id="NF003544">
    <property type="entry name" value="PRK05201.1"/>
    <property type="match status" value="1"/>
</dbReference>
<dbReference type="Pfam" id="PF07724">
    <property type="entry name" value="AAA_2"/>
    <property type="match status" value="1"/>
</dbReference>
<organism evidence="11">
    <name type="scientific">Candidatus Thiothrix putei</name>
    <dbReference type="NCBI Taxonomy" id="3080811"/>
    <lineage>
        <taxon>Bacteria</taxon>
        <taxon>Pseudomonadati</taxon>
        <taxon>Pseudomonadota</taxon>
        <taxon>Gammaproteobacteria</taxon>
        <taxon>Thiotrichales</taxon>
        <taxon>Thiotrichaceae</taxon>
        <taxon>Thiothrix</taxon>
    </lineage>
</organism>
<feature type="domain" description="AAA+ ATPase" evidence="9">
    <location>
        <begin position="51"/>
        <end position="349"/>
    </location>
</feature>
<dbReference type="PANTHER" id="PTHR48102">
    <property type="entry name" value="ATP-DEPENDENT CLP PROTEASE ATP-BINDING SUBUNIT CLPX-LIKE, MITOCHONDRIAL-RELATED"/>
    <property type="match status" value="1"/>
</dbReference>
<evidence type="ECO:0000256" key="7">
    <source>
        <dbReference type="HAMAP-Rule" id="MF_00249"/>
    </source>
</evidence>
<dbReference type="Pfam" id="PF10431">
    <property type="entry name" value="ClpB_D2-small"/>
    <property type="match status" value="1"/>
</dbReference>
<reference evidence="11" key="1">
    <citation type="journal article" date="2023" name="Int. J. Mol. Sci.">
        <title>Metagenomics Revealed a New Genus 'Candidatus Thiocaldithrix dubininis' gen. nov., sp. nov. and a New Species 'Candidatus Thiothrix putei' sp. nov. in the Family Thiotrichaceae, Some Members of Which Have Traits of Both Na+- and H+-Motive Energetics.</title>
        <authorList>
            <person name="Ravin N.V."/>
            <person name="Muntyan M.S."/>
            <person name="Smolyakov D.D."/>
            <person name="Rudenko T.S."/>
            <person name="Beletsky A.V."/>
            <person name="Mardanov A.V."/>
            <person name="Grabovich M.Y."/>
        </authorList>
    </citation>
    <scope>NUCLEOTIDE SEQUENCE</scope>
    <source>
        <strain evidence="11">GKL-02</strain>
    </source>
</reference>
<evidence type="ECO:0000256" key="3">
    <source>
        <dbReference type="ARBA" id="ARBA00022490"/>
    </source>
</evidence>
<dbReference type="HAMAP" id="MF_00249">
    <property type="entry name" value="HslU"/>
    <property type="match status" value="1"/>
</dbReference>
<dbReference type="GO" id="GO:0036402">
    <property type="term" value="F:proteasome-activating activity"/>
    <property type="evidence" value="ECO:0007669"/>
    <property type="project" value="UniProtKB-UniRule"/>
</dbReference>
<feature type="binding site" evidence="7">
    <location>
        <position position="20"/>
    </location>
    <ligand>
        <name>ATP</name>
        <dbReference type="ChEBI" id="CHEBI:30616"/>
    </ligand>
</feature>
<evidence type="ECO:0000256" key="1">
    <source>
        <dbReference type="ARBA" id="ARBA00004496"/>
    </source>
</evidence>
<comment type="similarity">
    <text evidence="2 7">Belongs to the ClpX chaperone family. HslU subfamily.</text>
</comment>
<reference evidence="11" key="2">
    <citation type="submission" date="2023-04" db="EMBL/GenBank/DDBJ databases">
        <authorList>
            <person name="Beletskiy A.V."/>
            <person name="Mardanov A.V."/>
            <person name="Ravin N.V."/>
        </authorList>
    </citation>
    <scope>NUCLEOTIDE SEQUENCE</scope>
    <source>
        <strain evidence="11">GKL-02</strain>
    </source>
</reference>
<dbReference type="SMART" id="SM00382">
    <property type="entry name" value="AAA"/>
    <property type="match status" value="1"/>
</dbReference>
<feature type="binding site" evidence="7">
    <location>
        <position position="334"/>
    </location>
    <ligand>
        <name>ATP</name>
        <dbReference type="ChEBI" id="CHEBI:30616"/>
    </ligand>
</feature>
<comment type="function">
    <text evidence="7">ATPase subunit of a proteasome-like degradation complex; this subunit has chaperone activity. The binding of ATP and its subsequent hydrolysis by HslU are essential for unfolding of protein substrates subsequently hydrolyzed by HslV. HslU recognizes the N-terminal part of its protein substrates and unfolds these before they are guided to HslV for hydrolysis.</text>
</comment>